<dbReference type="EMBL" id="FOAW01000003">
    <property type="protein sequence ID" value="SEK71421.1"/>
    <property type="molecule type" value="Genomic_DNA"/>
</dbReference>
<protein>
    <submittedName>
        <fullName evidence="2">Uncharacterized protein</fullName>
    </submittedName>
</protein>
<keyword evidence="1" id="KW-0732">Signal</keyword>
<dbReference type="RefSeq" id="WP_072750315.1">
    <property type="nucleotide sequence ID" value="NZ_FOAW01000003.1"/>
</dbReference>
<dbReference type="AlphaFoldDB" id="A0A1H7J9P0"/>
<evidence type="ECO:0000256" key="1">
    <source>
        <dbReference type="SAM" id="SignalP"/>
    </source>
</evidence>
<reference evidence="3" key="1">
    <citation type="submission" date="2016-10" db="EMBL/GenBank/DDBJ databases">
        <authorList>
            <person name="Varghese N."/>
            <person name="Submissions S."/>
        </authorList>
    </citation>
    <scope>NUCLEOTIDE SEQUENCE [LARGE SCALE GENOMIC DNA]</scope>
    <source>
        <strain evidence="3">DSM 44675</strain>
    </source>
</reference>
<name>A0A1H7J9P0_9NOCA</name>
<proteinExistence type="predicted"/>
<feature type="signal peptide" evidence="1">
    <location>
        <begin position="1"/>
        <end position="25"/>
    </location>
</feature>
<keyword evidence="3" id="KW-1185">Reference proteome</keyword>
<organism evidence="2 3">
    <name type="scientific">Rhodococcus maanshanensis</name>
    <dbReference type="NCBI Taxonomy" id="183556"/>
    <lineage>
        <taxon>Bacteria</taxon>
        <taxon>Bacillati</taxon>
        <taxon>Actinomycetota</taxon>
        <taxon>Actinomycetes</taxon>
        <taxon>Mycobacteriales</taxon>
        <taxon>Nocardiaceae</taxon>
        <taxon>Rhodococcus</taxon>
    </lineage>
</organism>
<accession>A0A1H7J9P0</accession>
<evidence type="ECO:0000313" key="2">
    <source>
        <dbReference type="EMBL" id="SEK71421.1"/>
    </source>
</evidence>
<dbReference type="Proteomes" id="UP000198677">
    <property type="component" value="Unassembled WGS sequence"/>
</dbReference>
<feature type="chain" id="PRO_5011731751" evidence="1">
    <location>
        <begin position="26"/>
        <end position="115"/>
    </location>
</feature>
<dbReference type="OrthoDB" id="4553701at2"/>
<gene>
    <name evidence="2" type="ORF">SAMN05444583_103121</name>
</gene>
<sequence length="115" mass="12592">MFTRTLATAAMVVGTALALAPMASADSPDDPYGFNAVRDRTDYFVAPLDAGALVGPNTYKPIILSPYGATRKIECRGDGHYVSIHECRQYDTNNVAHDLQLLANPIRPIYVYNPF</sequence>
<evidence type="ECO:0000313" key="3">
    <source>
        <dbReference type="Proteomes" id="UP000198677"/>
    </source>
</evidence>